<dbReference type="Proteomes" id="UP000064967">
    <property type="component" value="Chromosome"/>
</dbReference>
<gene>
    <name evidence="3" type="ORF">AKJ09_09314</name>
</gene>
<keyword evidence="1" id="KW-1133">Transmembrane helix</keyword>
<dbReference type="KEGG" id="llu:AKJ09_09314"/>
<dbReference type="EMBL" id="CP012333">
    <property type="protein sequence ID" value="AKV02651.1"/>
    <property type="molecule type" value="Genomic_DNA"/>
</dbReference>
<keyword evidence="2" id="KW-0732">Signal</keyword>
<dbReference type="OrthoDB" id="5509648at2"/>
<organism evidence="3 4">
    <name type="scientific">Labilithrix luteola</name>
    <dbReference type="NCBI Taxonomy" id="1391654"/>
    <lineage>
        <taxon>Bacteria</taxon>
        <taxon>Pseudomonadati</taxon>
        <taxon>Myxococcota</taxon>
        <taxon>Polyangia</taxon>
        <taxon>Polyangiales</taxon>
        <taxon>Labilitrichaceae</taxon>
        <taxon>Labilithrix</taxon>
    </lineage>
</organism>
<feature type="transmembrane region" description="Helical" evidence="1">
    <location>
        <begin position="235"/>
        <end position="257"/>
    </location>
</feature>
<sequence length="275" mass="28906">MKRAALLLAFSSLAVLGVPASASAAHTREECLDSAVVAQRLLKARKLLEAHASLVMCASEECPRVVRRDCAQWLTEADAAQPTVVIALHDARDRDVTDARVTIDAQPMPDALGGRAIPLDPGMHSVKVERDGATAVTEQVVVREGEKARSIVIRLPAKAGEDWAKVQPAPAEPSPSRKEEVRAPVSPITYVLAGIGVVGLGTFAVMGLKGLSDRNSLCTNGTCPPSAFDQVRTQYIVADIGLGVGAVSLALAAWTLLTRGQVPAETRTASTASHP</sequence>
<evidence type="ECO:0000313" key="4">
    <source>
        <dbReference type="Proteomes" id="UP000064967"/>
    </source>
</evidence>
<feature type="signal peptide" evidence="2">
    <location>
        <begin position="1"/>
        <end position="24"/>
    </location>
</feature>
<protein>
    <submittedName>
        <fullName evidence="3">Uncharacterized protein</fullName>
    </submittedName>
</protein>
<proteinExistence type="predicted"/>
<evidence type="ECO:0000256" key="1">
    <source>
        <dbReference type="SAM" id="Phobius"/>
    </source>
</evidence>
<feature type="transmembrane region" description="Helical" evidence="1">
    <location>
        <begin position="188"/>
        <end position="208"/>
    </location>
</feature>
<reference evidence="3 4" key="1">
    <citation type="submission" date="2015-08" db="EMBL/GenBank/DDBJ databases">
        <authorList>
            <person name="Babu N.S."/>
            <person name="Beckwith C.J."/>
            <person name="Beseler K.G."/>
            <person name="Brison A."/>
            <person name="Carone J.V."/>
            <person name="Caskin T.P."/>
            <person name="Diamond M."/>
            <person name="Durham M.E."/>
            <person name="Foxe J.M."/>
            <person name="Go M."/>
            <person name="Henderson B.A."/>
            <person name="Jones I.B."/>
            <person name="McGettigan J.A."/>
            <person name="Micheletti S.J."/>
            <person name="Nasrallah M.E."/>
            <person name="Ortiz D."/>
            <person name="Piller C.R."/>
            <person name="Privatt S.R."/>
            <person name="Schneider S.L."/>
            <person name="Sharp S."/>
            <person name="Smith T.C."/>
            <person name="Stanton J.D."/>
            <person name="Ullery H.E."/>
            <person name="Wilson R.J."/>
            <person name="Serrano M.G."/>
            <person name="Buck G."/>
            <person name="Lee V."/>
            <person name="Wang Y."/>
            <person name="Carvalho R."/>
            <person name="Voegtly L."/>
            <person name="Shi R."/>
            <person name="Duckworth R."/>
            <person name="Johnson A."/>
            <person name="Loviza R."/>
            <person name="Walstead R."/>
            <person name="Shah Z."/>
            <person name="Kiflezghi M."/>
            <person name="Wade K."/>
            <person name="Ball S.L."/>
            <person name="Bradley K.W."/>
            <person name="Asai D.J."/>
            <person name="Bowman C.A."/>
            <person name="Russell D.A."/>
            <person name="Pope W.H."/>
            <person name="Jacobs-Sera D."/>
            <person name="Hendrix R.W."/>
            <person name="Hatfull G.F."/>
        </authorList>
    </citation>
    <scope>NUCLEOTIDE SEQUENCE [LARGE SCALE GENOMIC DNA]</scope>
    <source>
        <strain evidence="3 4">DSM 27648</strain>
    </source>
</reference>
<evidence type="ECO:0000313" key="3">
    <source>
        <dbReference type="EMBL" id="AKV02651.1"/>
    </source>
</evidence>
<keyword evidence="1" id="KW-0472">Membrane</keyword>
<name>A0A0K1QA31_9BACT</name>
<accession>A0A0K1QA31</accession>
<keyword evidence="4" id="KW-1185">Reference proteome</keyword>
<feature type="chain" id="PRO_5005467040" evidence="2">
    <location>
        <begin position="25"/>
        <end position="275"/>
    </location>
</feature>
<keyword evidence="1" id="KW-0812">Transmembrane</keyword>
<dbReference type="STRING" id="1391654.AKJ09_09314"/>
<dbReference type="RefSeq" id="WP_146653537.1">
    <property type="nucleotide sequence ID" value="NZ_CP012333.1"/>
</dbReference>
<dbReference type="AlphaFoldDB" id="A0A0K1QA31"/>
<evidence type="ECO:0000256" key="2">
    <source>
        <dbReference type="SAM" id="SignalP"/>
    </source>
</evidence>